<evidence type="ECO:0000256" key="1">
    <source>
        <dbReference type="ARBA" id="ARBA00001917"/>
    </source>
</evidence>
<dbReference type="SUPFAM" id="SSF55469">
    <property type="entry name" value="FMN-dependent nitroreductase-like"/>
    <property type="match status" value="1"/>
</dbReference>
<sequence>MNVSDAIKGRKSVRAFLDKAVSRKTVEAILDTARWAPSGVNTQPWKVFVLTGEKKAALQQRILERFQSGEKGAMDYQYYPEAWAEPYSGRRRQCGIDLYGALGIKREDKQRRMDQWVANYRTFDAPVMLMFTMDAHMETGSYLDYGMFLQSVMLAAMDNDLTTCPQAALAEYPNVVREFLGLDESQLVLCGMALGYEDTDAPVNNYRTVREEVAGFTVIFWEG</sequence>
<evidence type="ECO:0000256" key="3">
    <source>
        <dbReference type="ARBA" id="ARBA00022630"/>
    </source>
</evidence>
<dbReference type="PANTHER" id="PTHR43673">
    <property type="entry name" value="NAD(P)H NITROREDUCTASE YDGI-RELATED"/>
    <property type="match status" value="1"/>
</dbReference>
<reference evidence="7" key="1">
    <citation type="submission" date="2020-01" db="EMBL/GenBank/DDBJ databases">
        <authorList>
            <person name="Meier V. D."/>
            <person name="Meier V D."/>
        </authorList>
    </citation>
    <scope>NUCLEOTIDE SEQUENCE</scope>
    <source>
        <strain evidence="7">HLG_WM_MAG_09</strain>
    </source>
</reference>
<protein>
    <submittedName>
        <fullName evidence="7">Oxygen-insensitive NADPH nitroreductase (EC)</fullName>
        <ecNumber evidence="7">1.-.-.-</ecNumber>
    </submittedName>
</protein>
<comment type="similarity">
    <text evidence="2">Belongs to the nitroreductase family.</text>
</comment>
<dbReference type="Gene3D" id="3.40.109.10">
    <property type="entry name" value="NADH Oxidase"/>
    <property type="match status" value="1"/>
</dbReference>
<dbReference type="EMBL" id="CACVAT010000360">
    <property type="protein sequence ID" value="CAA6821721.1"/>
    <property type="molecule type" value="Genomic_DNA"/>
</dbReference>
<evidence type="ECO:0000259" key="6">
    <source>
        <dbReference type="Pfam" id="PF00881"/>
    </source>
</evidence>
<keyword evidence="4" id="KW-0288">FMN</keyword>
<feature type="domain" description="Nitroreductase" evidence="6">
    <location>
        <begin position="7"/>
        <end position="196"/>
    </location>
</feature>
<dbReference type="PANTHER" id="PTHR43673:SF2">
    <property type="entry name" value="NITROREDUCTASE"/>
    <property type="match status" value="1"/>
</dbReference>
<dbReference type="CDD" id="cd02136">
    <property type="entry name" value="PnbA_NfnB-like"/>
    <property type="match status" value="1"/>
</dbReference>
<dbReference type="InterPro" id="IPR029479">
    <property type="entry name" value="Nitroreductase"/>
</dbReference>
<organism evidence="7">
    <name type="scientific">uncultured Thiotrichaceae bacterium</name>
    <dbReference type="NCBI Taxonomy" id="298394"/>
    <lineage>
        <taxon>Bacteria</taxon>
        <taxon>Pseudomonadati</taxon>
        <taxon>Pseudomonadota</taxon>
        <taxon>Gammaproteobacteria</taxon>
        <taxon>Thiotrichales</taxon>
        <taxon>Thiotrichaceae</taxon>
        <taxon>environmental samples</taxon>
    </lineage>
</organism>
<evidence type="ECO:0000313" key="7">
    <source>
        <dbReference type="EMBL" id="CAA6821721.1"/>
    </source>
</evidence>
<accession>A0A6S6TEW2</accession>
<dbReference type="InterPro" id="IPR000415">
    <property type="entry name" value="Nitroreductase-like"/>
</dbReference>
<keyword evidence="3" id="KW-0285">Flavoprotein</keyword>
<proteinExistence type="inferred from homology"/>
<dbReference type="GO" id="GO:0016491">
    <property type="term" value="F:oxidoreductase activity"/>
    <property type="evidence" value="ECO:0007669"/>
    <property type="project" value="UniProtKB-KW"/>
</dbReference>
<evidence type="ECO:0000256" key="5">
    <source>
        <dbReference type="ARBA" id="ARBA00023002"/>
    </source>
</evidence>
<evidence type="ECO:0000256" key="2">
    <source>
        <dbReference type="ARBA" id="ARBA00007118"/>
    </source>
</evidence>
<dbReference type="Pfam" id="PF00881">
    <property type="entry name" value="Nitroreductase"/>
    <property type="match status" value="1"/>
</dbReference>
<name>A0A6S6TEW2_9GAMM</name>
<dbReference type="AlphaFoldDB" id="A0A6S6TEW2"/>
<comment type="cofactor">
    <cofactor evidence="1">
        <name>FMN</name>
        <dbReference type="ChEBI" id="CHEBI:58210"/>
    </cofactor>
</comment>
<evidence type="ECO:0000256" key="4">
    <source>
        <dbReference type="ARBA" id="ARBA00022643"/>
    </source>
</evidence>
<gene>
    <name evidence="7" type="ORF">HELGO_WM40248</name>
</gene>
<dbReference type="EC" id="1.-.-.-" evidence="7"/>
<keyword evidence="5 7" id="KW-0560">Oxidoreductase</keyword>